<evidence type="ECO:0000313" key="3">
    <source>
        <dbReference type="Proteomes" id="UP000746612"/>
    </source>
</evidence>
<dbReference type="Gene3D" id="4.10.240.10">
    <property type="entry name" value="Zn(2)-C6 fungal-type DNA-binding domain"/>
    <property type="match status" value="1"/>
</dbReference>
<dbReference type="PANTHER" id="PTHR37534">
    <property type="entry name" value="TRANSCRIPTIONAL ACTIVATOR PROTEIN UGA3"/>
    <property type="match status" value="1"/>
</dbReference>
<dbReference type="PROSITE" id="PS00463">
    <property type="entry name" value="ZN2_CY6_FUNGAL_1"/>
    <property type="match status" value="1"/>
</dbReference>
<dbReference type="Pfam" id="PF11578">
    <property type="entry name" value="DUF3237"/>
    <property type="match status" value="1"/>
</dbReference>
<sequence length="761" mass="86436">MAPSLDHVFTMRMYTSPAKAVVIPEAKGKNHRIIAFLTHGNIKGSGFEAELQPGGADWILRDPETNTGHLDVRVQFRNSEGHSFYIYFQGVLQIDDKWMEVFTGGPKARTLEFGENYWLSAPVLETSHPDFKWVERSEFVGELRWFIDEDGSVAVENAIYKVLPSSKMRRWVSQFGDDNIILLFTSIISIIISVSIHAIDEMAEDERLGDTLTDKSARVRQFHTRSKTGCASCRSRRKRCDEQKPQCNNCINLGRVCSYSPIKIPLRERRAQQKEVQPWEQTPWHIEQPSQQLSVKRTPIPTPLRFMNQDREYNRLACEMPLKSHELFQYLFKCQQGLKGSQKTTAANCLVRLTDDSCALRSTILLAGMHFCFQNGNLASFESTFLYHKVEVMRYINKWIASNNHKHDTTIFRQMATLAFTEVCTGEVLGAEAHASGLLAIIENAAARDKKENPDISNFKTPEQELANRYFIMAYTYICGLKSLLGGVCRLGGFDDARIEDFSAKELVEMSYIWHKGEASQSWALKLQALRLLPFFLTPLPEGATLTYADGREIIQSLREFTTATGIDPSSTSVCTDPPDKIFDNFWRRGPASRLLGECVLAHVETISVKKKRSQGLGRPGTSFEGPWCALVTSAIIYGQTILGALEPVDKRMHKYTITLFHHDMLSYLEESRASTDPGFILWLLILGLIGCYTYPKGERDQTPHPSFLFFQMAIKRQAKEMDISSWSEANLALAKVVWPSKNDGFEFVEDLWNEAFSLRS</sequence>
<dbReference type="InterPro" id="IPR001138">
    <property type="entry name" value="Zn2Cys6_DnaBD"/>
</dbReference>
<name>A0A8H3K9U3_GIBZA</name>
<protein>
    <submittedName>
        <fullName evidence="2">Uncharacterized protein</fullName>
    </submittedName>
</protein>
<dbReference type="SUPFAM" id="SSF57701">
    <property type="entry name" value="Zn2/Cys6 DNA-binding domain"/>
    <property type="match status" value="1"/>
</dbReference>
<dbReference type="PANTHER" id="PTHR37534:SF7">
    <property type="entry name" value="TRANSCRIPTIONAL ACTIVATOR PROTEIN UGA3"/>
    <property type="match status" value="1"/>
</dbReference>
<dbReference type="GO" id="GO:0000976">
    <property type="term" value="F:transcription cis-regulatory region binding"/>
    <property type="evidence" value="ECO:0007669"/>
    <property type="project" value="TreeGrafter"/>
</dbReference>
<dbReference type="SMART" id="SM00066">
    <property type="entry name" value="GAL4"/>
    <property type="match status" value="1"/>
</dbReference>
<dbReference type="EMBL" id="CAJPIJ010000108">
    <property type="protein sequence ID" value="CAG1977801.1"/>
    <property type="molecule type" value="Genomic_DNA"/>
</dbReference>
<dbReference type="PROSITE" id="PS50048">
    <property type="entry name" value="ZN2_CY6_FUNGAL_2"/>
    <property type="match status" value="1"/>
</dbReference>
<reference evidence="2" key="1">
    <citation type="submission" date="2021-03" db="EMBL/GenBank/DDBJ databases">
        <authorList>
            <person name="Alouane T."/>
            <person name="Langin T."/>
            <person name="Bonhomme L."/>
        </authorList>
    </citation>
    <scope>NUCLEOTIDE SEQUENCE</scope>
    <source>
        <strain evidence="2">MDC_Fg202</strain>
    </source>
</reference>
<dbReference type="GO" id="GO:0000981">
    <property type="term" value="F:DNA-binding transcription factor activity, RNA polymerase II-specific"/>
    <property type="evidence" value="ECO:0007669"/>
    <property type="project" value="InterPro"/>
</dbReference>
<evidence type="ECO:0000313" key="2">
    <source>
        <dbReference type="EMBL" id="CAG1977801.1"/>
    </source>
</evidence>
<dbReference type="InterPro" id="IPR036864">
    <property type="entry name" value="Zn2-C6_fun-type_DNA-bd_sf"/>
</dbReference>
<dbReference type="CDD" id="cd00067">
    <property type="entry name" value="GAL4"/>
    <property type="match status" value="1"/>
</dbReference>
<dbReference type="Pfam" id="PF00172">
    <property type="entry name" value="Zn_clus"/>
    <property type="match status" value="1"/>
</dbReference>
<comment type="caution">
    <text evidence="2">The sequence shown here is derived from an EMBL/GenBank/DDBJ whole genome shotgun (WGS) entry which is preliminary data.</text>
</comment>
<accession>A0A8H3K9U3</accession>
<dbReference type="GO" id="GO:0005634">
    <property type="term" value="C:nucleus"/>
    <property type="evidence" value="ECO:0007669"/>
    <property type="project" value="TreeGrafter"/>
</dbReference>
<gene>
    <name evidence="2" type="ORF">MDCFG202_LOCUS170634</name>
</gene>
<dbReference type="GO" id="GO:0045944">
    <property type="term" value="P:positive regulation of transcription by RNA polymerase II"/>
    <property type="evidence" value="ECO:0007669"/>
    <property type="project" value="TreeGrafter"/>
</dbReference>
<evidence type="ECO:0000256" key="1">
    <source>
        <dbReference type="ARBA" id="ARBA00023242"/>
    </source>
</evidence>
<dbReference type="Proteomes" id="UP000746612">
    <property type="component" value="Unassembled WGS sequence"/>
</dbReference>
<dbReference type="Gene3D" id="2.40.160.20">
    <property type="match status" value="1"/>
</dbReference>
<keyword evidence="1" id="KW-0539">Nucleus</keyword>
<dbReference type="AlphaFoldDB" id="A0A8H3K9U3"/>
<proteinExistence type="predicted"/>
<dbReference type="GO" id="GO:0008270">
    <property type="term" value="F:zinc ion binding"/>
    <property type="evidence" value="ECO:0007669"/>
    <property type="project" value="InterPro"/>
</dbReference>
<organism evidence="2 3">
    <name type="scientific">Gibberella zeae</name>
    <name type="common">Wheat head blight fungus</name>
    <name type="synonym">Fusarium graminearum</name>
    <dbReference type="NCBI Taxonomy" id="5518"/>
    <lineage>
        <taxon>Eukaryota</taxon>
        <taxon>Fungi</taxon>
        <taxon>Dikarya</taxon>
        <taxon>Ascomycota</taxon>
        <taxon>Pezizomycotina</taxon>
        <taxon>Sordariomycetes</taxon>
        <taxon>Hypocreomycetidae</taxon>
        <taxon>Hypocreales</taxon>
        <taxon>Nectriaceae</taxon>
        <taxon>Fusarium</taxon>
    </lineage>
</organism>